<comment type="similarity">
    <text evidence="1 2">Belongs to the calycin superfamily. Lipocalin family.</text>
</comment>
<evidence type="ECO:0000313" key="5">
    <source>
        <dbReference type="Proteomes" id="UP001617427"/>
    </source>
</evidence>
<keyword evidence="5" id="KW-1185">Reference proteome</keyword>
<dbReference type="PANTHER" id="PTHR10612:SF34">
    <property type="entry name" value="APOLIPOPROTEIN D"/>
    <property type="match status" value="1"/>
</dbReference>
<dbReference type="InterPro" id="IPR002446">
    <property type="entry name" value="Lipocalin_bac"/>
</dbReference>
<dbReference type="InterPro" id="IPR000566">
    <property type="entry name" value="Lipocln_cytosolic_FA-bd_dom"/>
</dbReference>
<reference evidence="4 5" key="1">
    <citation type="submission" date="2024-10" db="EMBL/GenBank/DDBJ databases">
        <title>The Natural Products Discovery Center: Release of the First 8490 Sequenced Strains for Exploring Actinobacteria Biosynthetic Diversity.</title>
        <authorList>
            <person name="Kalkreuter E."/>
            <person name="Kautsar S.A."/>
            <person name="Yang D."/>
            <person name="Bader C.D."/>
            <person name="Teijaro C.N."/>
            <person name="Fluegel L."/>
            <person name="Davis C.M."/>
            <person name="Simpson J.R."/>
            <person name="Lauterbach L."/>
            <person name="Steele A.D."/>
            <person name="Gui C."/>
            <person name="Meng S."/>
            <person name="Li G."/>
            <person name="Viehrig K."/>
            <person name="Ye F."/>
            <person name="Su P."/>
            <person name="Kiefer A.F."/>
            <person name="Nichols A."/>
            <person name="Cepeda A.J."/>
            <person name="Yan W."/>
            <person name="Fan B."/>
            <person name="Jiang Y."/>
            <person name="Adhikari A."/>
            <person name="Zheng C.-J."/>
            <person name="Schuster L."/>
            <person name="Cowan T.M."/>
            <person name="Smanski M.J."/>
            <person name="Chevrette M.G."/>
            <person name="De Carvalho L.P.S."/>
            <person name="Shen B."/>
        </authorList>
    </citation>
    <scope>NUCLEOTIDE SEQUENCE [LARGE SCALE GENOMIC DNA]</scope>
    <source>
        <strain evidence="4 5">NPDC087045</strain>
    </source>
</reference>
<dbReference type="InterPro" id="IPR012674">
    <property type="entry name" value="Calycin"/>
</dbReference>
<dbReference type="CDD" id="cd19438">
    <property type="entry name" value="lipocalin_Blc-like"/>
    <property type="match status" value="1"/>
</dbReference>
<sequence>MKISIAKAAVAMLMPLVLMAAAGAQEVKTVPSVDLKRYAGKWYEIAKIPNGFQKKCVSGTIAEYRARSDGDIDVTSRCKTADGKDEEQGLARVVGGSSNAKLQVSFMPSWLSWLPWVWSDYWVTELDAQYTLVTVGSPSRESLWILSRMPAISDEQYENAVNNATKQGFDTARLVKTRQ</sequence>
<dbReference type="EMBL" id="JBIUZV010000009">
    <property type="protein sequence ID" value="MFJ3047258.1"/>
    <property type="molecule type" value="Genomic_DNA"/>
</dbReference>
<dbReference type="PIRSF" id="PIRSF036893">
    <property type="entry name" value="Lipocalin_ApoD"/>
    <property type="match status" value="1"/>
</dbReference>
<dbReference type="PANTHER" id="PTHR10612">
    <property type="entry name" value="APOLIPOPROTEIN D"/>
    <property type="match status" value="1"/>
</dbReference>
<comment type="subcellular location">
    <subcellularLocation>
        <location evidence="2">Cell outer membrane</location>
    </subcellularLocation>
</comment>
<evidence type="ECO:0000313" key="4">
    <source>
        <dbReference type="EMBL" id="MFJ3047258.1"/>
    </source>
</evidence>
<keyword evidence="2" id="KW-0446">Lipid-binding</keyword>
<dbReference type="SUPFAM" id="SSF50814">
    <property type="entry name" value="Lipocalins"/>
    <property type="match status" value="1"/>
</dbReference>
<evidence type="ECO:0000259" key="3">
    <source>
        <dbReference type="Pfam" id="PF08212"/>
    </source>
</evidence>
<dbReference type="InterPro" id="IPR022272">
    <property type="entry name" value="Lipocalin_CS"/>
</dbReference>
<feature type="signal peptide" evidence="2">
    <location>
        <begin position="1"/>
        <end position="20"/>
    </location>
</feature>
<organism evidence="4 5">
    <name type="scientific">Herbaspirillum chlorophenolicum</name>
    <dbReference type="NCBI Taxonomy" id="211589"/>
    <lineage>
        <taxon>Bacteria</taxon>
        <taxon>Pseudomonadati</taxon>
        <taxon>Pseudomonadota</taxon>
        <taxon>Betaproteobacteria</taxon>
        <taxon>Burkholderiales</taxon>
        <taxon>Oxalobacteraceae</taxon>
        <taxon>Herbaspirillum</taxon>
    </lineage>
</organism>
<feature type="domain" description="Lipocalin/cytosolic fatty-acid binding" evidence="3">
    <location>
        <begin position="33"/>
        <end position="179"/>
    </location>
</feature>
<evidence type="ECO:0000256" key="1">
    <source>
        <dbReference type="ARBA" id="ARBA00006889"/>
    </source>
</evidence>
<dbReference type="PROSITE" id="PS00213">
    <property type="entry name" value="LIPOCALIN"/>
    <property type="match status" value="1"/>
</dbReference>
<protein>
    <recommendedName>
        <fullName evidence="2">Outer membrane lipoprotein Blc</fullName>
    </recommendedName>
</protein>
<dbReference type="Proteomes" id="UP001617427">
    <property type="component" value="Unassembled WGS sequence"/>
</dbReference>
<proteinExistence type="inferred from homology"/>
<keyword evidence="2" id="KW-0449">Lipoprotein</keyword>
<keyword evidence="2" id="KW-0472">Membrane</keyword>
<gene>
    <name evidence="4" type="ORF">ACIPEN_15630</name>
</gene>
<comment type="subunit">
    <text evidence="2">Homodimer.</text>
</comment>
<dbReference type="Gene3D" id="2.40.128.20">
    <property type="match status" value="1"/>
</dbReference>
<dbReference type="Pfam" id="PF08212">
    <property type="entry name" value="Lipocalin_2"/>
    <property type="match status" value="1"/>
</dbReference>
<dbReference type="InterPro" id="IPR047202">
    <property type="entry name" value="Lipocalin_Blc-like_dom"/>
</dbReference>
<keyword evidence="2" id="KW-0998">Cell outer membrane</keyword>
<dbReference type="InterPro" id="IPR022271">
    <property type="entry name" value="Lipocalin_ApoD"/>
</dbReference>
<dbReference type="PRINTS" id="PR01171">
    <property type="entry name" value="BCTLIPOCALIN"/>
</dbReference>
<comment type="function">
    <text evidence="2">Involved in the storage or transport of lipids necessary for membrane maintenance under stressful conditions. Displays a binding preference for lysophospholipids.</text>
</comment>
<accession>A0ABW8F1T6</accession>
<feature type="chain" id="PRO_5045016998" description="Outer membrane lipoprotein Blc" evidence="2">
    <location>
        <begin position="21"/>
        <end position="179"/>
    </location>
</feature>
<comment type="caution">
    <text evidence="4">The sequence shown here is derived from an EMBL/GenBank/DDBJ whole genome shotgun (WGS) entry which is preliminary data.</text>
</comment>
<evidence type="ECO:0000256" key="2">
    <source>
        <dbReference type="PIRNR" id="PIRNR036893"/>
    </source>
</evidence>
<name>A0ABW8F1T6_9BURK</name>
<keyword evidence="2" id="KW-0732">Signal</keyword>
<dbReference type="RefSeq" id="WP_402701811.1">
    <property type="nucleotide sequence ID" value="NZ_JBIUZV010000009.1"/>
</dbReference>